<dbReference type="PRINTS" id="PR00300">
    <property type="entry name" value="CLPPROTEASEA"/>
</dbReference>
<feature type="region of interest" description="Disordered" evidence="12">
    <location>
        <begin position="595"/>
        <end position="640"/>
    </location>
</feature>
<dbReference type="NCBIfam" id="NF004046">
    <property type="entry name" value="PRK05563.1"/>
    <property type="match status" value="1"/>
</dbReference>
<dbReference type="HOGENOM" id="CLU_006229_0_6_11"/>
<comment type="similarity">
    <text evidence="1">Belongs to the DnaX/STICHEL family.</text>
</comment>
<dbReference type="InterPro" id="IPR022754">
    <property type="entry name" value="DNA_pol_III_gamma-3"/>
</dbReference>
<dbReference type="GO" id="GO:0009360">
    <property type="term" value="C:DNA polymerase III complex"/>
    <property type="evidence" value="ECO:0007669"/>
    <property type="project" value="InterPro"/>
</dbReference>
<dbReference type="CDD" id="cd00009">
    <property type="entry name" value="AAA"/>
    <property type="match status" value="1"/>
</dbReference>
<dbReference type="GeneID" id="85007479"/>
<evidence type="ECO:0000256" key="10">
    <source>
        <dbReference type="ARBA" id="ARBA00022932"/>
    </source>
</evidence>
<dbReference type="InterPro" id="IPR045085">
    <property type="entry name" value="HLD_clamp_pol_III_gamma_tau"/>
</dbReference>
<evidence type="ECO:0000259" key="13">
    <source>
        <dbReference type="SMART" id="SM00382"/>
    </source>
</evidence>
<keyword evidence="3 14" id="KW-0808">Transferase</keyword>
<evidence type="ECO:0000256" key="3">
    <source>
        <dbReference type="ARBA" id="ARBA00022679"/>
    </source>
</evidence>
<keyword evidence="4 14" id="KW-0548">Nucleotidyltransferase</keyword>
<dbReference type="PANTHER" id="PTHR11669:SF0">
    <property type="entry name" value="PROTEIN STICHEL-LIKE 2"/>
    <property type="match status" value="1"/>
</dbReference>
<comment type="catalytic activity">
    <reaction evidence="11">
        <text>DNA(n) + a 2'-deoxyribonucleoside 5'-triphosphate = DNA(n+1) + diphosphate</text>
        <dbReference type="Rhea" id="RHEA:22508"/>
        <dbReference type="Rhea" id="RHEA-COMP:17339"/>
        <dbReference type="Rhea" id="RHEA-COMP:17340"/>
        <dbReference type="ChEBI" id="CHEBI:33019"/>
        <dbReference type="ChEBI" id="CHEBI:61560"/>
        <dbReference type="ChEBI" id="CHEBI:173112"/>
        <dbReference type="EC" id="2.7.7.7"/>
    </reaction>
</comment>
<dbReference type="CDD" id="cd18137">
    <property type="entry name" value="HLD_clamp_pol_III_gamma_tau"/>
    <property type="match status" value="1"/>
</dbReference>
<dbReference type="InterPro" id="IPR008921">
    <property type="entry name" value="DNA_pol3_clamp-load_cplx_C"/>
</dbReference>
<proteinExistence type="inferred from homology"/>
<evidence type="ECO:0000256" key="9">
    <source>
        <dbReference type="ARBA" id="ARBA00022840"/>
    </source>
</evidence>
<dbReference type="Pfam" id="PF22608">
    <property type="entry name" value="DNAX_ATPase_lid"/>
    <property type="match status" value="1"/>
</dbReference>
<dbReference type="FunFam" id="1.10.8.60:FF:000013">
    <property type="entry name" value="DNA polymerase III subunit gamma/tau"/>
    <property type="match status" value="1"/>
</dbReference>
<dbReference type="InterPro" id="IPR003593">
    <property type="entry name" value="AAA+_ATPase"/>
</dbReference>
<protein>
    <recommendedName>
        <fullName evidence="2">DNA-directed DNA polymerase</fullName>
        <ecNumber evidence="2">2.7.7.7</ecNumber>
    </recommendedName>
</protein>
<evidence type="ECO:0000313" key="15">
    <source>
        <dbReference type="Proteomes" id="UP000006001"/>
    </source>
</evidence>
<keyword evidence="7" id="KW-0547">Nucleotide-binding</keyword>
<feature type="domain" description="AAA+ ATPase" evidence="13">
    <location>
        <begin position="36"/>
        <end position="179"/>
    </location>
</feature>
<dbReference type="PANTHER" id="PTHR11669">
    <property type="entry name" value="REPLICATION FACTOR C / DNA POLYMERASE III GAMMA-TAU SUBUNIT"/>
    <property type="match status" value="1"/>
</dbReference>
<dbReference type="InterPro" id="IPR050238">
    <property type="entry name" value="DNA_Rep/Repair_Clamp_Loader"/>
</dbReference>
<feature type="compositionally biased region" description="Low complexity" evidence="12">
    <location>
        <begin position="626"/>
        <end position="636"/>
    </location>
</feature>
<sequence>MTEALYRKYRPQTFDDVVGQIHIERTIKNALESDRVSHAYLFCGPRGTGKTTMARLLAKALLCEKGPTPAPDGECEQCLAIAEGTHPDVNEMDAASRTGVENVREEIIGRVQFAPVRGRYKIYIIDEVHMLSTAAFNALLKTLEEPPSHVVFILCTTDPHKVPATIHSRCQRFDFHRLANEEIIARLGAVCASEGVEFEAEALELAAKRAQGGMRDALTTLEQLIAFGEGRVTMQVALDVLGALDSNDMTDIVARIARRDAAACFTWVAEYVETGADLAQFARDLASYVRDLYAFILTDGALEPRSSATNEQLAAQAGLFGPDRLAHVLSILGDVCAELRSSANPRLSFEIALTRMARPESDLTLASLAARVEELERACAQGARPVDAPAVRVAASMFDSTSVADVPMAASAAADAPSASGLSPSVIAAARAIKGGGAPSSVPVVDTGAPASAASDASGSDASSGAAAVASAERIPAVQSGLDSSPAPAADSPSASEPKLAFSSAEPSEAVRAKLSNPAALQRGWQAAVAEVKNLRTAYGALLLSASVSPVQGASGLAVEFSHENSFAFSAVQKPEVSEMVSAALAHAFGGEVPFEFTQGGGRPQGSSRTKGGDSASSASVPDQSRSSGRAGMSAAERARAAMEAARARGDMDASVAPAFDRATTRPMPIPSSALRPAVAEAAAPPDGDAVPYSDADAESYADEAAAHAVLTVDGAKPVDPAEAGRRLGFDSMVPARSEEMPPLAGWPMPEDAAGTSNPAQEKASVPEPSAKRAPHPSAMPARKAPASSASASASADSDPAAPGVSGQQAGGRPRPSDSEPRTKSRPRPPAPAPEPAQDAGMDAASIFSALGVSLDDVQESS</sequence>
<keyword evidence="6" id="KW-0479">Metal-binding</keyword>
<dbReference type="Gene3D" id="3.40.50.300">
    <property type="entry name" value="P-loop containing nucleotide triphosphate hydrolases"/>
    <property type="match status" value="1"/>
</dbReference>
<evidence type="ECO:0000256" key="4">
    <source>
        <dbReference type="ARBA" id="ARBA00022695"/>
    </source>
</evidence>
<dbReference type="GO" id="GO:0006261">
    <property type="term" value="P:DNA-templated DNA replication"/>
    <property type="evidence" value="ECO:0007669"/>
    <property type="project" value="TreeGrafter"/>
</dbReference>
<accession>D0WGG2</accession>
<dbReference type="EC" id="2.7.7.7" evidence="2"/>
<feature type="compositionally biased region" description="Low complexity" evidence="12">
    <location>
        <begin position="483"/>
        <end position="496"/>
    </location>
</feature>
<evidence type="ECO:0000256" key="8">
    <source>
        <dbReference type="ARBA" id="ARBA00022833"/>
    </source>
</evidence>
<organism evidence="14 15">
    <name type="scientific">Slackia exigua (strain ATCC 700122 / DSM 15923 / CIP 105133 / JCM 11022 / KCTC 5966 / S-7)</name>
    <dbReference type="NCBI Taxonomy" id="649764"/>
    <lineage>
        <taxon>Bacteria</taxon>
        <taxon>Bacillati</taxon>
        <taxon>Actinomycetota</taxon>
        <taxon>Coriobacteriia</taxon>
        <taxon>Eggerthellales</taxon>
        <taxon>Eggerthellaceae</taxon>
        <taxon>Slackia</taxon>
    </lineage>
</organism>
<dbReference type="InterPro" id="IPR027417">
    <property type="entry name" value="P-loop_NTPase"/>
</dbReference>
<dbReference type="eggNOG" id="COG2812">
    <property type="taxonomic scope" value="Bacteria"/>
</dbReference>
<gene>
    <name evidence="14" type="primary">dnaX</name>
    <name evidence="14" type="ORF">HMPREF0762_00914</name>
</gene>
<feature type="region of interest" description="Disordered" evidence="12">
    <location>
        <begin position="477"/>
        <end position="503"/>
    </location>
</feature>
<keyword evidence="10" id="KW-0239">DNA-directed DNA polymerase</keyword>
<dbReference type="GO" id="GO:0005524">
    <property type="term" value="F:ATP binding"/>
    <property type="evidence" value="ECO:0007669"/>
    <property type="project" value="UniProtKB-KW"/>
</dbReference>
<dbReference type="GO" id="GO:0003677">
    <property type="term" value="F:DNA binding"/>
    <property type="evidence" value="ECO:0007669"/>
    <property type="project" value="InterPro"/>
</dbReference>
<dbReference type="Proteomes" id="UP000006001">
    <property type="component" value="Unassembled WGS sequence"/>
</dbReference>
<evidence type="ECO:0000256" key="12">
    <source>
        <dbReference type="SAM" id="MobiDB-lite"/>
    </source>
</evidence>
<evidence type="ECO:0000256" key="7">
    <source>
        <dbReference type="ARBA" id="ARBA00022741"/>
    </source>
</evidence>
<evidence type="ECO:0000256" key="5">
    <source>
        <dbReference type="ARBA" id="ARBA00022705"/>
    </source>
</evidence>
<dbReference type="Gene3D" id="1.20.272.10">
    <property type="match status" value="1"/>
</dbReference>
<name>D0WGG2_SLAES</name>
<evidence type="ECO:0000313" key="14">
    <source>
        <dbReference type="EMBL" id="EEZ61575.1"/>
    </source>
</evidence>
<keyword evidence="8" id="KW-0862">Zinc</keyword>
<dbReference type="Pfam" id="PF13177">
    <property type="entry name" value="DNA_pol3_delta2"/>
    <property type="match status" value="1"/>
</dbReference>
<dbReference type="OrthoDB" id="9810148at2"/>
<dbReference type="SMART" id="SM00382">
    <property type="entry name" value="AAA"/>
    <property type="match status" value="1"/>
</dbReference>
<dbReference type="FunFam" id="3.40.50.300:FF:000014">
    <property type="entry name" value="DNA polymerase III subunit gamma/tau"/>
    <property type="match status" value="1"/>
</dbReference>
<evidence type="ECO:0000256" key="11">
    <source>
        <dbReference type="ARBA" id="ARBA00049244"/>
    </source>
</evidence>
<keyword evidence="15" id="KW-1185">Reference proteome</keyword>
<dbReference type="AlphaFoldDB" id="D0WGG2"/>
<dbReference type="GO" id="GO:0046872">
    <property type="term" value="F:metal ion binding"/>
    <property type="evidence" value="ECO:0007669"/>
    <property type="project" value="UniProtKB-KW"/>
</dbReference>
<feature type="compositionally biased region" description="Polar residues" evidence="12">
    <location>
        <begin position="605"/>
        <end position="625"/>
    </location>
</feature>
<evidence type="ECO:0000256" key="6">
    <source>
        <dbReference type="ARBA" id="ARBA00022723"/>
    </source>
</evidence>
<dbReference type="SUPFAM" id="SSF52540">
    <property type="entry name" value="P-loop containing nucleoside triphosphate hydrolases"/>
    <property type="match status" value="1"/>
</dbReference>
<evidence type="ECO:0000256" key="2">
    <source>
        <dbReference type="ARBA" id="ARBA00012417"/>
    </source>
</evidence>
<dbReference type="InterPro" id="IPR012763">
    <property type="entry name" value="DNA_pol_III_sug/sutau_N"/>
</dbReference>
<dbReference type="EMBL" id="ACUX02000006">
    <property type="protein sequence ID" value="EEZ61575.1"/>
    <property type="molecule type" value="Genomic_DNA"/>
</dbReference>
<dbReference type="Gene3D" id="1.10.8.60">
    <property type="match status" value="1"/>
</dbReference>
<dbReference type="NCBIfam" id="TIGR02397">
    <property type="entry name" value="dnaX_nterm"/>
    <property type="match status" value="1"/>
</dbReference>
<reference evidence="14" key="1">
    <citation type="submission" date="2009-10" db="EMBL/GenBank/DDBJ databases">
        <authorList>
            <person name="Weinstock G."/>
            <person name="Sodergren E."/>
            <person name="Clifton S."/>
            <person name="Fulton L."/>
            <person name="Fulton B."/>
            <person name="Courtney L."/>
            <person name="Fronick C."/>
            <person name="Harrison M."/>
            <person name="Strong C."/>
            <person name="Farmer C."/>
            <person name="Delahaunty K."/>
            <person name="Markovic C."/>
            <person name="Hall O."/>
            <person name="Minx P."/>
            <person name="Tomlinson C."/>
            <person name="Mitreva M."/>
            <person name="Nelson J."/>
            <person name="Hou S."/>
            <person name="Wollam A."/>
            <person name="Pepin K.H."/>
            <person name="Johnson M."/>
            <person name="Bhonagiri V."/>
            <person name="Nash W.E."/>
            <person name="Warren W."/>
            <person name="Chinwalla A."/>
            <person name="Mardis E.R."/>
            <person name="Wilson R.K."/>
        </authorList>
    </citation>
    <scope>NUCLEOTIDE SEQUENCE [LARGE SCALE GENOMIC DNA]</scope>
    <source>
        <strain evidence="14">ATCC 700122</strain>
    </source>
</reference>
<keyword evidence="9" id="KW-0067">ATP-binding</keyword>
<feature type="compositionally biased region" description="Low complexity" evidence="12">
    <location>
        <begin position="777"/>
        <end position="803"/>
    </location>
</feature>
<keyword evidence="5" id="KW-0235">DNA replication</keyword>
<dbReference type="InterPro" id="IPR001270">
    <property type="entry name" value="ClpA/B"/>
</dbReference>
<dbReference type="STRING" id="649764.HMPREF0762_00914"/>
<dbReference type="Pfam" id="PF12169">
    <property type="entry name" value="DNA_pol3_gamma3"/>
    <property type="match status" value="1"/>
</dbReference>
<dbReference type="RefSeq" id="WP_006362172.1">
    <property type="nucleotide sequence ID" value="NZ_GG700630.1"/>
</dbReference>
<dbReference type="GO" id="GO:0003887">
    <property type="term" value="F:DNA-directed DNA polymerase activity"/>
    <property type="evidence" value="ECO:0007669"/>
    <property type="project" value="UniProtKB-KW"/>
</dbReference>
<evidence type="ECO:0000256" key="1">
    <source>
        <dbReference type="ARBA" id="ARBA00006360"/>
    </source>
</evidence>
<comment type="caution">
    <text evidence="14">The sequence shown here is derived from an EMBL/GenBank/DDBJ whole genome shotgun (WGS) entry which is preliminary data.</text>
</comment>
<dbReference type="SUPFAM" id="SSF48019">
    <property type="entry name" value="post-AAA+ oligomerization domain-like"/>
    <property type="match status" value="1"/>
</dbReference>
<feature type="region of interest" description="Disordered" evidence="12">
    <location>
        <begin position="719"/>
        <end position="845"/>
    </location>
</feature>